<evidence type="ECO:0000256" key="4">
    <source>
        <dbReference type="ARBA" id="ARBA00023143"/>
    </source>
</evidence>
<dbReference type="Pfam" id="PF07195">
    <property type="entry name" value="FliD_C"/>
    <property type="match status" value="1"/>
</dbReference>
<evidence type="ECO:0000313" key="9">
    <source>
        <dbReference type="Proteomes" id="UP001235344"/>
    </source>
</evidence>
<comment type="subunit">
    <text evidence="2 5">Homopentamer.</text>
</comment>
<feature type="domain" description="Flagellar hook-associated protein 2 C-terminal" evidence="7">
    <location>
        <begin position="222"/>
        <end position="446"/>
    </location>
</feature>
<dbReference type="Pfam" id="PF02465">
    <property type="entry name" value="FliD_N"/>
    <property type="match status" value="1"/>
</dbReference>
<keyword evidence="3" id="KW-0175">Coiled coil</keyword>
<comment type="function">
    <text evidence="5">Required for morphogenesis and for the elongation of the flagellar filament by facilitating polymerization of the flagellin monomers at the tip of growing filament. Forms a capping structure, which prevents flagellin subunits (transported through the central channel of the flagellum) from leaking out without polymerization at the distal end.</text>
</comment>
<keyword evidence="9" id="KW-1185">Reference proteome</keyword>
<dbReference type="InterPro" id="IPR040026">
    <property type="entry name" value="FliD"/>
</dbReference>
<keyword evidence="5" id="KW-0964">Secreted</keyword>
<organism evidence="8 9">
    <name type="scientific">Halomonas alkalicola</name>
    <dbReference type="NCBI Taxonomy" id="1930622"/>
    <lineage>
        <taxon>Bacteria</taxon>
        <taxon>Pseudomonadati</taxon>
        <taxon>Pseudomonadota</taxon>
        <taxon>Gammaproteobacteria</taxon>
        <taxon>Oceanospirillales</taxon>
        <taxon>Halomonadaceae</taxon>
        <taxon>Halomonas</taxon>
    </lineage>
</organism>
<proteinExistence type="inferred from homology"/>
<keyword evidence="8" id="KW-0966">Cell projection</keyword>
<protein>
    <recommendedName>
        <fullName evidence="5">Flagellar hook-associated protein 2</fullName>
        <shortName evidence="5">HAP2</shortName>
    </recommendedName>
    <alternativeName>
        <fullName evidence="5">Flagellar cap protein</fullName>
    </alternativeName>
</protein>
<evidence type="ECO:0000256" key="3">
    <source>
        <dbReference type="ARBA" id="ARBA00023054"/>
    </source>
</evidence>
<comment type="similarity">
    <text evidence="1 5">Belongs to the FliD family.</text>
</comment>
<sequence>MSTITALGVGSGLDLSGLLDQLRDAERGKLAPLQAQEEQQQAKISAFGQLQSSLTKFQDSVAKLNDASLFQSLSANVRGDAFTATTSKAAQPGSYNVEVAQLATAGTLATTAATTRDGELFTAADTLTLNFGATFDADGELDDSAAPLRSVEIQIEAGWSLEDLRDAINADEKAGVSASIVNDGNGYRLALASKETGADASLTGLTFGSATLEADADTLRAGRDASINVNGISITSATNKVEGAIQGVTLNLEQTTEAGQPMTLRVEQDTLKAREAVQGFVKAFNELKGTIGKLTSFNAETGQAGELNGDSAVRTIEARLRGVLSGGVGEGELRTLSQAGITLQRDGTLKLDDAKLNELTSGNMAALGEFFAGADSKGGLAGQLNTTLGQLLDGNGIVKRSISGAESRVKSIGERYARMEVSIERTIDRYRVQFGQLDSMIAQMNQTSAYLTQQFDMLADLGNPRKR</sequence>
<keyword evidence="4 5" id="KW-0975">Bacterial flagellum</keyword>
<gene>
    <name evidence="8" type="primary">fliD</name>
    <name evidence="8" type="ORF">B6N23_14455</name>
</gene>
<dbReference type="Proteomes" id="UP001235344">
    <property type="component" value="Chromosome"/>
</dbReference>
<dbReference type="PANTHER" id="PTHR30288">
    <property type="entry name" value="FLAGELLAR CAP/ASSEMBLY PROTEIN FLID"/>
    <property type="match status" value="1"/>
</dbReference>
<evidence type="ECO:0000259" key="7">
    <source>
        <dbReference type="Pfam" id="PF07195"/>
    </source>
</evidence>
<dbReference type="RefSeq" id="WP_305500130.1">
    <property type="nucleotide sequence ID" value="NZ_CP131913.1"/>
</dbReference>
<keyword evidence="8" id="KW-0282">Flagellum</keyword>
<keyword evidence="8" id="KW-0969">Cilium</keyword>
<dbReference type="InterPro" id="IPR010810">
    <property type="entry name" value="Flagellin_hook_IN_motif"/>
</dbReference>
<evidence type="ECO:0000313" key="8">
    <source>
        <dbReference type="EMBL" id="WLI72943.1"/>
    </source>
</evidence>
<dbReference type="EMBL" id="CP131913">
    <property type="protein sequence ID" value="WLI72943.1"/>
    <property type="molecule type" value="Genomic_DNA"/>
</dbReference>
<dbReference type="PANTHER" id="PTHR30288:SF0">
    <property type="entry name" value="FLAGELLAR HOOK-ASSOCIATED PROTEIN 2"/>
    <property type="match status" value="1"/>
</dbReference>
<evidence type="ECO:0000256" key="2">
    <source>
        <dbReference type="ARBA" id="ARBA00011255"/>
    </source>
</evidence>
<evidence type="ECO:0000259" key="6">
    <source>
        <dbReference type="Pfam" id="PF02465"/>
    </source>
</evidence>
<evidence type="ECO:0000256" key="5">
    <source>
        <dbReference type="RuleBase" id="RU362066"/>
    </source>
</evidence>
<name>A0ABY9H3Y4_9GAMM</name>
<dbReference type="InterPro" id="IPR003481">
    <property type="entry name" value="FliD_N"/>
</dbReference>
<accession>A0ABY9H3Y4</accession>
<comment type="subcellular location">
    <subcellularLocation>
        <location evidence="5">Secreted</location>
    </subcellularLocation>
    <subcellularLocation>
        <location evidence="5">Bacterial flagellum</location>
    </subcellularLocation>
</comment>
<reference evidence="8 9" key="1">
    <citation type="submission" date="2023-08" db="EMBL/GenBank/DDBJ databases">
        <title>Transcriptome Analysis of Halomonas alkalicola CICC 11012s to Identify the Genes Involved in Alkaline Tolerances.</title>
        <authorList>
            <person name="Zhai L."/>
        </authorList>
    </citation>
    <scope>NUCLEOTIDE SEQUENCE [LARGE SCALE GENOMIC DNA]</scope>
    <source>
        <strain evidence="8 9">CICC 11012s</strain>
    </source>
</reference>
<dbReference type="Pfam" id="PF07196">
    <property type="entry name" value="Flagellin_IN"/>
    <property type="match status" value="1"/>
</dbReference>
<dbReference type="InterPro" id="IPR010809">
    <property type="entry name" value="FliD_C"/>
</dbReference>
<feature type="domain" description="Flagellar hook-associated protein 2 N-terminal" evidence="6">
    <location>
        <begin position="11"/>
        <end position="105"/>
    </location>
</feature>
<evidence type="ECO:0000256" key="1">
    <source>
        <dbReference type="ARBA" id="ARBA00009764"/>
    </source>
</evidence>